<dbReference type="InterPro" id="IPR011044">
    <property type="entry name" value="Quino_amine_DH_bsu"/>
</dbReference>
<evidence type="ECO:0000256" key="5">
    <source>
        <dbReference type="PROSITE-ProRule" id="PRU10141"/>
    </source>
</evidence>
<dbReference type="InterPro" id="IPR008271">
    <property type="entry name" value="Ser/Thr_kinase_AS"/>
</dbReference>
<dbReference type="InterPro" id="IPR017441">
    <property type="entry name" value="Protein_kinase_ATP_BS"/>
</dbReference>
<dbReference type="PROSITE" id="PS00108">
    <property type="entry name" value="PROTEIN_KINASE_ST"/>
    <property type="match status" value="1"/>
</dbReference>
<dbReference type="SMART" id="SM00220">
    <property type="entry name" value="S_TKc"/>
    <property type="match status" value="1"/>
</dbReference>
<evidence type="ECO:0000256" key="4">
    <source>
        <dbReference type="ARBA" id="ARBA00022840"/>
    </source>
</evidence>
<dbReference type="Pfam" id="PF13360">
    <property type="entry name" value="PQQ_2"/>
    <property type="match status" value="2"/>
</dbReference>
<comment type="caution">
    <text evidence="8">The sequence shown here is derived from an EMBL/GenBank/DDBJ whole genome shotgun (WGS) entry which is preliminary data.</text>
</comment>
<dbReference type="Pfam" id="PF00069">
    <property type="entry name" value="Pkinase"/>
    <property type="match status" value="1"/>
</dbReference>
<accession>A0A6H9V5K2</accession>
<dbReference type="GO" id="GO:0004674">
    <property type="term" value="F:protein serine/threonine kinase activity"/>
    <property type="evidence" value="ECO:0007669"/>
    <property type="project" value="TreeGrafter"/>
</dbReference>
<dbReference type="GO" id="GO:0005524">
    <property type="term" value="F:ATP binding"/>
    <property type="evidence" value="ECO:0007669"/>
    <property type="project" value="UniProtKB-UniRule"/>
</dbReference>
<evidence type="ECO:0000256" key="6">
    <source>
        <dbReference type="SAM" id="MobiDB-lite"/>
    </source>
</evidence>
<gene>
    <name evidence="8" type="ORF">F7R91_07005</name>
</gene>
<feature type="compositionally biased region" description="Low complexity" evidence="6">
    <location>
        <begin position="286"/>
        <end position="304"/>
    </location>
</feature>
<dbReference type="Proteomes" id="UP000442707">
    <property type="component" value="Unassembled WGS sequence"/>
</dbReference>
<dbReference type="InterPro" id="IPR015943">
    <property type="entry name" value="WD40/YVTN_repeat-like_dom_sf"/>
</dbReference>
<dbReference type="RefSeq" id="WP_150945643.1">
    <property type="nucleotide sequence ID" value="NZ_VZRB01000004.1"/>
</dbReference>
<organism evidence="8 9">
    <name type="scientific">Streptomyces luteolifulvus</name>
    <dbReference type="NCBI Taxonomy" id="2615112"/>
    <lineage>
        <taxon>Bacteria</taxon>
        <taxon>Bacillati</taxon>
        <taxon>Actinomycetota</taxon>
        <taxon>Actinomycetes</taxon>
        <taxon>Kitasatosporales</taxon>
        <taxon>Streptomycetaceae</taxon>
        <taxon>Streptomyces</taxon>
    </lineage>
</organism>
<dbReference type="InterPro" id="IPR002372">
    <property type="entry name" value="PQQ_rpt_dom"/>
</dbReference>
<keyword evidence="4 5" id="KW-0067">ATP-binding</keyword>
<evidence type="ECO:0000313" key="8">
    <source>
        <dbReference type="EMBL" id="KAB1148554.1"/>
    </source>
</evidence>
<dbReference type="Gene3D" id="2.130.10.10">
    <property type="entry name" value="YVTN repeat-like/Quinoprotein amine dehydrogenase"/>
    <property type="match status" value="2"/>
</dbReference>
<name>A0A6H9V5K2_9ACTN</name>
<keyword evidence="9" id="KW-1185">Reference proteome</keyword>
<keyword evidence="2 5" id="KW-0547">Nucleotide-binding</keyword>
<dbReference type="CDD" id="cd14014">
    <property type="entry name" value="STKc_PknB_like"/>
    <property type="match status" value="1"/>
</dbReference>
<evidence type="ECO:0000256" key="1">
    <source>
        <dbReference type="ARBA" id="ARBA00022679"/>
    </source>
</evidence>
<dbReference type="PROSITE" id="PS50011">
    <property type="entry name" value="PROTEIN_KINASE_DOM"/>
    <property type="match status" value="1"/>
</dbReference>
<dbReference type="EMBL" id="VZRB01000004">
    <property type="protein sequence ID" value="KAB1148554.1"/>
    <property type="molecule type" value="Genomic_DNA"/>
</dbReference>
<dbReference type="InterPro" id="IPR011009">
    <property type="entry name" value="Kinase-like_dom_sf"/>
</dbReference>
<protein>
    <submittedName>
        <fullName evidence="8">PQQ-binding-like beta-propeller repeat protein</fullName>
    </submittedName>
</protein>
<feature type="region of interest" description="Disordered" evidence="6">
    <location>
        <begin position="284"/>
        <end position="310"/>
    </location>
</feature>
<dbReference type="PROSITE" id="PS00107">
    <property type="entry name" value="PROTEIN_KINASE_ATP"/>
    <property type="match status" value="1"/>
</dbReference>
<sequence>MPLHRDDPKSVGGYRLVDRLGAGGMGVVYWGRSRSGRDVAVKVVHAQYAEDAVFRTRFRQEIAAVRKVSGAFTAPVVDADPEAARPWMATQYVPGSSLAERLREHGPLRGTALRRLALGLVEALQDIHRAEVVHRDLKPANVLMAEDGPRVIDFGISRAAENHTLTETGQMIGTPPFMSPEQFSDARSVGPASDVFSLGALLVFATTGRGPFDAESPYLTAYRVIHNEPVLDGLALPLRAVLERCLAKNPADRPALDELAREFGAVLPETAPGDLPTVTLRRDALPSTADTGPGAAPGPAATTPPRRPSRIRPLWAATGTVGALALGLTAYALTGPWPADGGAKPDSPRWAALPESWKPFQTTVFETAPLGARDPLFADDDKPSGEPGCLTHEGAVYCAGEGILPVRLDGLTGRTVWRAGLVPSATESASYSSSVLGVRDGTVIVRQTVFSEDSLNDPVRLVALDAGTGAQRWTRKADDENIELALAGDMVLTSDTGGRTVTARAPRTGAARWTAQLPAGHYCTFKAGGTGLYAQCFQNDVEQPGNSVILELDRTDGSVRRLKGPPRSGLLGVLDGRLLVLEWEDRESQSAEDDTYGRILLVDPGTGARSTAKPAQTVEGKATLADGTLWFVTSGGRVTAVSPRTGKRLWQARTSLEQPGEATYDARTRTLYLASASGRVAALDSRTGTVLWETLPHAGRVSSAAVAQPRVLLHQGALIVSTPDGTLFSLDPAHPERKPASG</sequence>
<dbReference type="SMART" id="SM00564">
    <property type="entry name" value="PQQ"/>
    <property type="match status" value="5"/>
</dbReference>
<dbReference type="SUPFAM" id="SSF50969">
    <property type="entry name" value="YVTN repeat-like/Quinoprotein amine dehydrogenase"/>
    <property type="match status" value="1"/>
</dbReference>
<evidence type="ECO:0000313" key="9">
    <source>
        <dbReference type="Proteomes" id="UP000442707"/>
    </source>
</evidence>
<dbReference type="InterPro" id="IPR018391">
    <property type="entry name" value="PQQ_b-propeller_rpt"/>
</dbReference>
<feature type="binding site" evidence="5">
    <location>
        <position position="42"/>
    </location>
    <ligand>
        <name>ATP</name>
        <dbReference type="ChEBI" id="CHEBI:30616"/>
    </ligand>
</feature>
<evidence type="ECO:0000256" key="2">
    <source>
        <dbReference type="ARBA" id="ARBA00022741"/>
    </source>
</evidence>
<keyword evidence="3" id="KW-0418">Kinase</keyword>
<evidence type="ECO:0000256" key="3">
    <source>
        <dbReference type="ARBA" id="ARBA00022777"/>
    </source>
</evidence>
<dbReference type="Gene3D" id="3.30.200.20">
    <property type="entry name" value="Phosphorylase Kinase, domain 1"/>
    <property type="match status" value="1"/>
</dbReference>
<dbReference type="Gene3D" id="1.10.510.10">
    <property type="entry name" value="Transferase(Phosphotransferase) domain 1"/>
    <property type="match status" value="1"/>
</dbReference>
<feature type="domain" description="Protein kinase" evidence="7">
    <location>
        <begin position="14"/>
        <end position="267"/>
    </location>
</feature>
<dbReference type="PANTHER" id="PTHR43289">
    <property type="entry name" value="MITOGEN-ACTIVATED PROTEIN KINASE KINASE KINASE 20-RELATED"/>
    <property type="match status" value="1"/>
</dbReference>
<dbReference type="PANTHER" id="PTHR43289:SF34">
    <property type="entry name" value="SERINE_THREONINE-PROTEIN KINASE YBDM-RELATED"/>
    <property type="match status" value="1"/>
</dbReference>
<dbReference type="SUPFAM" id="SSF56112">
    <property type="entry name" value="Protein kinase-like (PK-like)"/>
    <property type="match status" value="1"/>
</dbReference>
<reference evidence="8 9" key="1">
    <citation type="submission" date="2019-09" db="EMBL/GenBank/DDBJ databases">
        <title>Screening of Novel Bioactive Compounds from Soil-Associated.</title>
        <authorList>
            <person name="Zhao S."/>
        </authorList>
    </citation>
    <scope>NUCLEOTIDE SEQUENCE [LARGE SCALE GENOMIC DNA]</scope>
    <source>
        <strain evidence="8 9">HIT-DPA4</strain>
    </source>
</reference>
<dbReference type="Gene3D" id="2.40.10.480">
    <property type="match status" value="1"/>
</dbReference>
<dbReference type="AlphaFoldDB" id="A0A6H9V5K2"/>
<evidence type="ECO:0000259" key="7">
    <source>
        <dbReference type="PROSITE" id="PS50011"/>
    </source>
</evidence>
<keyword evidence="1" id="KW-0808">Transferase</keyword>
<proteinExistence type="predicted"/>
<dbReference type="InterPro" id="IPR000719">
    <property type="entry name" value="Prot_kinase_dom"/>
</dbReference>